<reference evidence="3" key="1">
    <citation type="submission" date="2017-08" db="EMBL/GenBank/DDBJ databases">
        <title>A dynamic microbial community with high functional redundancy inhabits the cold, oxic subseafloor aquifer.</title>
        <authorList>
            <person name="Tully B.J."/>
            <person name="Wheat C.G."/>
            <person name="Glazer B.T."/>
            <person name="Huber J.A."/>
        </authorList>
    </citation>
    <scope>NUCLEOTIDE SEQUENCE [LARGE SCALE GENOMIC DNA]</scope>
</reference>
<feature type="chain" id="PRO_5012269330" description="Outer membrane protein beta-barrel domain-containing protein" evidence="1">
    <location>
        <begin position="20"/>
        <end position="358"/>
    </location>
</feature>
<accession>A0A2A4YN60</accession>
<name>A0A2A4YN60_UNCAE</name>
<comment type="caution">
    <text evidence="2">The sequence shown here is derived from an EMBL/GenBank/DDBJ whole genome shotgun (WGS) entry which is preliminary data.</text>
</comment>
<keyword evidence="1" id="KW-0732">Signal</keyword>
<dbReference type="Proteomes" id="UP000217838">
    <property type="component" value="Unassembled WGS sequence"/>
</dbReference>
<dbReference type="EMBL" id="NVUU01000009">
    <property type="protein sequence ID" value="PCI95755.1"/>
    <property type="molecule type" value="Genomic_DNA"/>
</dbReference>
<sequence length="358" mass="40833">MLKLSSFILCILLSSTCLSYEKADPLDGSRNLMLYLDFVYLQRQAKIQERCIVKVEDGLPEGIAPGIVPDPNNPGFNIEEPIPSSCQRGKCKVTTKDLLHNQGFDPGFRATADYMPNKKVTLQATYTGLLDWRGTRSANCPDSLEFPFQDGLNNTVDYQNANIMRTSLRSTYWNLEANYWYHVTPRRIDEFAFAWLFGFRYLNFRENFHLKTITNTQSSDFKINVKNRMGGLQLGVNFEGNLGPNFTWGIQPKLGAIVDFAENHTVLKDNNNTSTLKSYNPSDFFMSFVGDFSTYFLFNLYKNLIFKFSYEVTYASNIALALNQIDFREDNIADIQTHVESGGSLMLQGLYISFGINF</sequence>
<evidence type="ECO:0000313" key="2">
    <source>
        <dbReference type="EMBL" id="PCI95755.1"/>
    </source>
</evidence>
<evidence type="ECO:0000256" key="1">
    <source>
        <dbReference type="SAM" id="SignalP"/>
    </source>
</evidence>
<feature type="signal peptide" evidence="1">
    <location>
        <begin position="1"/>
        <end position="19"/>
    </location>
</feature>
<gene>
    <name evidence="2" type="ORF">COB11_01175</name>
</gene>
<evidence type="ECO:0000313" key="3">
    <source>
        <dbReference type="Proteomes" id="UP000217838"/>
    </source>
</evidence>
<organism evidence="2 3">
    <name type="scientific">Aerophobetes bacterium</name>
    <dbReference type="NCBI Taxonomy" id="2030807"/>
    <lineage>
        <taxon>Bacteria</taxon>
        <taxon>Candidatus Aerophobota</taxon>
    </lineage>
</organism>
<evidence type="ECO:0008006" key="4">
    <source>
        <dbReference type="Google" id="ProtNLM"/>
    </source>
</evidence>
<protein>
    <recommendedName>
        <fullName evidence="4">Outer membrane protein beta-barrel domain-containing protein</fullName>
    </recommendedName>
</protein>
<dbReference type="AlphaFoldDB" id="A0A2A4YN60"/>
<proteinExistence type="predicted"/>